<dbReference type="Proteomes" id="UP000283458">
    <property type="component" value="Unassembled WGS sequence"/>
</dbReference>
<organism evidence="1 2">
    <name type="scientific">Azospirillum cavernae</name>
    <dbReference type="NCBI Taxonomy" id="2320860"/>
    <lineage>
        <taxon>Bacteria</taxon>
        <taxon>Pseudomonadati</taxon>
        <taxon>Pseudomonadota</taxon>
        <taxon>Alphaproteobacteria</taxon>
        <taxon>Rhodospirillales</taxon>
        <taxon>Azospirillaceae</taxon>
        <taxon>Azospirillum</taxon>
    </lineage>
</organism>
<accession>A0A418W4C3</accession>
<dbReference type="EMBL" id="QYUL01000001">
    <property type="protein sequence ID" value="RJF84849.1"/>
    <property type="molecule type" value="Genomic_DNA"/>
</dbReference>
<sequence>MDHTEAVTDGLTIQVELVQYPEALNGPAGHALAARLSEVASAALSIRAPVAAAAFTLLADAEQEVDDLRSLLFTQPPSPAARRYAIRLAAAAIALVAALDASEAERSASPSLESEVTRWLRQTIGELVGRTAAAAILAVTPRMLVSAVLVAPQMDALETGIRLRWGVSLVIASNNSVADVAKAIVAAQKRSAV</sequence>
<reference evidence="1 2" key="1">
    <citation type="submission" date="2018-09" db="EMBL/GenBank/DDBJ databases">
        <authorList>
            <person name="Zhu H."/>
        </authorList>
    </citation>
    <scope>NUCLEOTIDE SEQUENCE [LARGE SCALE GENOMIC DNA]</scope>
    <source>
        <strain evidence="1 2">K2W22B-5</strain>
    </source>
</reference>
<dbReference type="AlphaFoldDB" id="A0A418W4C3"/>
<keyword evidence="2" id="KW-1185">Reference proteome</keyword>
<evidence type="ECO:0000313" key="2">
    <source>
        <dbReference type="Proteomes" id="UP000283458"/>
    </source>
</evidence>
<dbReference type="OrthoDB" id="6457937at2"/>
<protein>
    <submittedName>
        <fullName evidence="1">Uncharacterized protein</fullName>
    </submittedName>
</protein>
<dbReference type="RefSeq" id="WP_119830482.1">
    <property type="nucleotide sequence ID" value="NZ_QYUL01000001.1"/>
</dbReference>
<gene>
    <name evidence="1" type="ORF">D3877_10245</name>
</gene>
<proteinExistence type="predicted"/>
<evidence type="ECO:0000313" key="1">
    <source>
        <dbReference type="EMBL" id="RJF84849.1"/>
    </source>
</evidence>
<name>A0A418W4C3_9PROT</name>
<comment type="caution">
    <text evidence="1">The sequence shown here is derived from an EMBL/GenBank/DDBJ whole genome shotgun (WGS) entry which is preliminary data.</text>
</comment>